<evidence type="ECO:0000313" key="2">
    <source>
        <dbReference type="Proteomes" id="UP000003773"/>
    </source>
</evidence>
<comment type="caution">
    <text evidence="1">The sequence shown here is derived from an EMBL/GenBank/DDBJ whole genome shotgun (WGS) entry which is preliminary data.</text>
</comment>
<proteinExistence type="predicted"/>
<organism evidence="1 2">
    <name type="scientific">Bifidobacterium adolescentis L2-32</name>
    <dbReference type="NCBI Taxonomy" id="411481"/>
    <lineage>
        <taxon>Bacteria</taxon>
        <taxon>Bacillati</taxon>
        <taxon>Actinomycetota</taxon>
        <taxon>Actinomycetes</taxon>
        <taxon>Bifidobacteriales</taxon>
        <taxon>Bifidobacteriaceae</taxon>
        <taxon>Bifidobacterium</taxon>
    </lineage>
</organism>
<reference evidence="1 2" key="1">
    <citation type="submission" date="2007-04" db="EMBL/GenBank/DDBJ databases">
        <authorList>
            <person name="Fulton L."/>
            <person name="Clifton S."/>
            <person name="Fulton B."/>
            <person name="Xu J."/>
            <person name="Minx P."/>
            <person name="Pepin K.H."/>
            <person name="Johnson M."/>
            <person name="Thiruvilangam P."/>
            <person name="Bhonagiri V."/>
            <person name="Nash W.E."/>
            <person name="Mardis E.R."/>
            <person name="Wilson R.K."/>
        </authorList>
    </citation>
    <scope>NUCLEOTIDE SEQUENCE [LARGE SCALE GENOMIC DNA]</scope>
    <source>
        <strain evidence="1 2">L2-32</strain>
    </source>
</reference>
<dbReference type="HOGENOM" id="CLU_3285574_0_0_11"/>
<dbReference type="Proteomes" id="UP000003773">
    <property type="component" value="Unassembled WGS sequence"/>
</dbReference>
<evidence type="ECO:0000313" key="1">
    <source>
        <dbReference type="EMBL" id="EDN82447.1"/>
    </source>
</evidence>
<dbReference type="EMBL" id="AAXD02000053">
    <property type="protein sequence ID" value="EDN82447.1"/>
    <property type="molecule type" value="Genomic_DNA"/>
</dbReference>
<accession>A7A7I6</accession>
<protein>
    <submittedName>
        <fullName evidence="1">Uncharacterized protein</fullName>
    </submittedName>
</protein>
<gene>
    <name evidence="1" type="ORF">BIFADO_01825</name>
</gene>
<dbReference type="AlphaFoldDB" id="A7A7I6"/>
<name>A7A7I6_BIFAD</name>
<reference evidence="1 2" key="2">
    <citation type="submission" date="2007-05" db="EMBL/GenBank/DDBJ databases">
        <title>Draft genome sequence of Bifidobacterium adolescentis (L2-32).</title>
        <authorList>
            <person name="Sudarsanam P."/>
            <person name="Ley R."/>
            <person name="Guruge J."/>
            <person name="Turnbaugh P.J."/>
            <person name="Mahowald M."/>
            <person name="Liep D."/>
            <person name="Gordon J."/>
        </authorList>
    </citation>
    <scope>NUCLEOTIDE SEQUENCE [LARGE SCALE GENOMIC DNA]</scope>
    <source>
        <strain evidence="1 2">L2-32</strain>
    </source>
</reference>
<sequence length="40" mass="4800">MLRPDHWIVRCSWRLKPGETVFAHERGKECPLVERFKSTC</sequence>